<protein>
    <submittedName>
        <fullName evidence="2">Glycosyltransferase involved in cell wall biosynthesis</fullName>
    </submittedName>
</protein>
<evidence type="ECO:0000313" key="2">
    <source>
        <dbReference type="EMBL" id="MBP2031538.1"/>
    </source>
</evidence>
<organism evidence="2 3">
    <name type="scientific">Clostridium algifaecis</name>
    <dbReference type="NCBI Taxonomy" id="1472040"/>
    <lineage>
        <taxon>Bacteria</taxon>
        <taxon>Bacillati</taxon>
        <taxon>Bacillota</taxon>
        <taxon>Clostridia</taxon>
        <taxon>Eubacteriales</taxon>
        <taxon>Clostridiaceae</taxon>
        <taxon>Clostridium</taxon>
    </lineage>
</organism>
<dbReference type="Proteomes" id="UP001519307">
    <property type="component" value="Unassembled WGS sequence"/>
</dbReference>
<keyword evidence="3" id="KW-1185">Reference proteome</keyword>
<reference evidence="2 3" key="1">
    <citation type="submission" date="2021-03" db="EMBL/GenBank/DDBJ databases">
        <title>Genomic Encyclopedia of Type Strains, Phase IV (KMG-IV): sequencing the most valuable type-strain genomes for metagenomic binning, comparative biology and taxonomic classification.</title>
        <authorList>
            <person name="Goeker M."/>
        </authorList>
    </citation>
    <scope>NUCLEOTIDE SEQUENCE [LARGE SCALE GENOMIC DNA]</scope>
    <source>
        <strain evidence="2 3">DSM 28783</strain>
    </source>
</reference>
<proteinExistence type="predicted"/>
<dbReference type="PANTHER" id="PTHR43685">
    <property type="entry name" value="GLYCOSYLTRANSFERASE"/>
    <property type="match status" value="1"/>
</dbReference>
<dbReference type="CDD" id="cd00761">
    <property type="entry name" value="Glyco_tranf_GTA_type"/>
    <property type="match status" value="1"/>
</dbReference>
<dbReference type="PANTHER" id="PTHR43685:SF2">
    <property type="entry name" value="GLYCOSYLTRANSFERASE 2-LIKE DOMAIN-CONTAINING PROTEIN"/>
    <property type="match status" value="1"/>
</dbReference>
<name>A0ABS4KNC6_9CLOT</name>
<dbReference type="RefSeq" id="WP_209700494.1">
    <property type="nucleotide sequence ID" value="NZ_JAGGLM010000001.1"/>
</dbReference>
<sequence length="235" mass="27615">MKFFSNPKVSIIIPCYNYGKFLNYTIYSCLSSTFDDIEIIVVNDGSTDSYTLKLLNKLNYKNLMVINQKNKGLPSARNSGIREARGKYILPLDADDLISPILIEKEYKILEERSDVGFVTHWTQAFGTENYIWSVPPFNTKKLLEENIVCVTSLLRKKAWLDAGGYNEQMNEGFEDWDFWISLVESGWTGYTLQEILFYYRRHGKTMFHNAKEKYKYLYNRIKNNHPHIYEKYGL</sequence>
<dbReference type="InterPro" id="IPR050834">
    <property type="entry name" value="Glycosyltransf_2"/>
</dbReference>
<evidence type="ECO:0000313" key="3">
    <source>
        <dbReference type="Proteomes" id="UP001519307"/>
    </source>
</evidence>
<feature type="domain" description="Glycosyltransferase 2-like" evidence="1">
    <location>
        <begin position="10"/>
        <end position="136"/>
    </location>
</feature>
<evidence type="ECO:0000259" key="1">
    <source>
        <dbReference type="Pfam" id="PF00535"/>
    </source>
</evidence>
<dbReference type="Pfam" id="PF00535">
    <property type="entry name" value="Glycos_transf_2"/>
    <property type="match status" value="1"/>
</dbReference>
<dbReference type="InterPro" id="IPR001173">
    <property type="entry name" value="Glyco_trans_2-like"/>
</dbReference>
<dbReference type="Gene3D" id="3.90.550.10">
    <property type="entry name" value="Spore Coat Polysaccharide Biosynthesis Protein SpsA, Chain A"/>
    <property type="match status" value="1"/>
</dbReference>
<gene>
    <name evidence="2" type="ORF">J2Z42_000203</name>
</gene>
<dbReference type="InterPro" id="IPR029044">
    <property type="entry name" value="Nucleotide-diphossugar_trans"/>
</dbReference>
<dbReference type="SUPFAM" id="SSF53448">
    <property type="entry name" value="Nucleotide-diphospho-sugar transferases"/>
    <property type="match status" value="1"/>
</dbReference>
<comment type="caution">
    <text evidence="2">The sequence shown here is derived from an EMBL/GenBank/DDBJ whole genome shotgun (WGS) entry which is preliminary data.</text>
</comment>
<dbReference type="EMBL" id="JAGGLM010000001">
    <property type="protein sequence ID" value="MBP2031538.1"/>
    <property type="molecule type" value="Genomic_DNA"/>
</dbReference>
<accession>A0ABS4KNC6</accession>